<evidence type="ECO:0000256" key="4">
    <source>
        <dbReference type="ARBA" id="ARBA00022679"/>
    </source>
</evidence>
<dbReference type="Proteomes" id="UP000693981">
    <property type="component" value="Unassembled WGS sequence"/>
</dbReference>
<evidence type="ECO:0000256" key="1">
    <source>
        <dbReference type="ARBA" id="ARBA00004394"/>
    </source>
</evidence>
<evidence type="ECO:0000256" key="3">
    <source>
        <dbReference type="ARBA" id="ARBA00009105"/>
    </source>
</evidence>
<dbReference type="OrthoDB" id="430354at2759"/>
<evidence type="ECO:0000256" key="6">
    <source>
        <dbReference type="ARBA" id="ARBA00022968"/>
    </source>
</evidence>
<evidence type="ECO:0000256" key="11">
    <source>
        <dbReference type="SAM" id="MobiDB-lite"/>
    </source>
</evidence>
<organism evidence="13 14">
    <name type="scientific">Phytophthora boehmeriae</name>
    <dbReference type="NCBI Taxonomy" id="109152"/>
    <lineage>
        <taxon>Eukaryota</taxon>
        <taxon>Sar</taxon>
        <taxon>Stramenopiles</taxon>
        <taxon>Oomycota</taxon>
        <taxon>Peronosporomycetes</taxon>
        <taxon>Peronosporales</taxon>
        <taxon>Peronosporaceae</taxon>
        <taxon>Phytophthora</taxon>
    </lineage>
</organism>
<comment type="similarity">
    <text evidence="3">Belongs to the MNN1/MNT family.</text>
</comment>
<comment type="caution">
    <text evidence="13">The sequence shown here is derived from an EMBL/GenBank/DDBJ whole genome shotgun (WGS) entry which is preliminary data.</text>
</comment>
<evidence type="ECO:0000313" key="13">
    <source>
        <dbReference type="EMBL" id="KAG7392035.1"/>
    </source>
</evidence>
<dbReference type="InterPro" id="IPR022751">
    <property type="entry name" value="Alpha_mannosyltransferase"/>
</dbReference>
<evidence type="ECO:0000256" key="12">
    <source>
        <dbReference type="SAM" id="Phobius"/>
    </source>
</evidence>
<keyword evidence="14" id="KW-1185">Reference proteome</keyword>
<keyword evidence="4" id="KW-0808">Transferase</keyword>
<keyword evidence="5 12" id="KW-0812">Transmembrane</keyword>
<evidence type="ECO:0000256" key="7">
    <source>
        <dbReference type="ARBA" id="ARBA00022989"/>
    </source>
</evidence>
<dbReference type="GO" id="GO:0046354">
    <property type="term" value="P:mannan biosynthetic process"/>
    <property type="evidence" value="ECO:0007669"/>
    <property type="project" value="TreeGrafter"/>
</dbReference>
<evidence type="ECO:0000313" key="14">
    <source>
        <dbReference type="Proteomes" id="UP000693981"/>
    </source>
</evidence>
<proteinExistence type="inferred from homology"/>
<accession>A0A8T1WFT5</accession>
<dbReference type="GO" id="GO:0000139">
    <property type="term" value="C:Golgi membrane"/>
    <property type="evidence" value="ECO:0007669"/>
    <property type="project" value="UniProtKB-SubCell"/>
</dbReference>
<keyword evidence="7 12" id="KW-1133">Transmembrane helix</keyword>
<feature type="transmembrane region" description="Helical" evidence="12">
    <location>
        <begin position="41"/>
        <end position="62"/>
    </location>
</feature>
<evidence type="ECO:0000256" key="2">
    <source>
        <dbReference type="ARBA" id="ARBA00004606"/>
    </source>
</evidence>
<dbReference type="AlphaFoldDB" id="A0A8T1WFT5"/>
<dbReference type="Pfam" id="PF11051">
    <property type="entry name" value="Mannosyl_trans3"/>
    <property type="match status" value="2"/>
</dbReference>
<evidence type="ECO:0000256" key="8">
    <source>
        <dbReference type="ARBA" id="ARBA00023034"/>
    </source>
</evidence>
<dbReference type="EMBL" id="JAGDFL010000346">
    <property type="protein sequence ID" value="KAG7392035.1"/>
    <property type="molecule type" value="Genomic_DNA"/>
</dbReference>
<evidence type="ECO:0000256" key="5">
    <source>
        <dbReference type="ARBA" id="ARBA00022692"/>
    </source>
</evidence>
<evidence type="ECO:0000256" key="10">
    <source>
        <dbReference type="ARBA" id="ARBA00037847"/>
    </source>
</evidence>
<dbReference type="PANTHER" id="PTHR31646">
    <property type="entry name" value="ALPHA-1,2-MANNOSYLTRANSFERASE MNN2"/>
    <property type="match status" value="1"/>
</dbReference>
<evidence type="ECO:0000256" key="9">
    <source>
        <dbReference type="ARBA" id="ARBA00023136"/>
    </source>
</evidence>
<reference evidence="13" key="1">
    <citation type="submission" date="2021-02" db="EMBL/GenBank/DDBJ databases">
        <authorList>
            <person name="Palmer J.M."/>
        </authorList>
    </citation>
    <scope>NUCLEOTIDE SEQUENCE</scope>
    <source>
        <strain evidence="13">SCRP23</strain>
    </source>
</reference>
<dbReference type="PANTHER" id="PTHR31646:SF1">
    <property type="entry name" value="ALPHA-1,2-MANNOSYLTRANSFERASE MNN2"/>
    <property type="match status" value="1"/>
</dbReference>
<keyword evidence="8" id="KW-0333">Golgi apparatus</keyword>
<comment type="subcellular location">
    <subcellularLocation>
        <location evidence="10">Endomembrane system</location>
        <topology evidence="10">Single-pass membrane protein</topology>
    </subcellularLocation>
    <subcellularLocation>
        <location evidence="1">Golgi apparatus membrane</location>
    </subcellularLocation>
    <subcellularLocation>
        <location evidence="2">Membrane</location>
        <topology evidence="2">Single-pass type II membrane protein</topology>
    </subcellularLocation>
</comment>
<evidence type="ECO:0008006" key="15">
    <source>
        <dbReference type="Google" id="ProtNLM"/>
    </source>
</evidence>
<keyword evidence="6" id="KW-0735">Signal-anchor</keyword>
<name>A0A8T1WFT5_9STRA</name>
<gene>
    <name evidence="13" type="ORF">PHYBOEH_006511</name>
</gene>
<protein>
    <recommendedName>
        <fullName evidence="15">Alpha-1,3-mannosyltransferase</fullName>
    </recommendedName>
</protein>
<feature type="region of interest" description="Disordered" evidence="11">
    <location>
        <begin position="1"/>
        <end position="32"/>
    </location>
</feature>
<sequence>MDPTLLRPRTASQSPLLPSHQDASLVASPPASGNRRCWRLWLLRSLLLAGALYALLLVTWNANRLGIVGPCQIQSDAVADPGNLASELQTVEIAAEPLPTVAQLSARDVSIRAAVAVAQMQAKETQAKKKSALKKGNRKLSARLRCLGWRATSDCNPDGTRQPDLDLACSKTVPYGQSGYCELEDKDTGEVFHVLKRNCDSIRADARFRCLDAADFVKFPIRADEAAQKALVPGYALPHVLPEVLDINTKLSGGRAGIVMVIYPKLLASAYATVRTLRDIMGCQLPIELWFRPDEMRLTRKALQPLKTLSASDTRGISFHEIDDPRAVGYATKVFAIYHSFFERVLFLDADNVPVQDPTFLFESKEFVDNGAVFWPDFWHSGRTIFNIHRQSLVWQLLGLPFVDMFEQESGQLLIDRRRHAAPMEVLFFYAFHRPNYFESFKLAHGDKDLFRFAWMQQNASFHMIQTPPAVAGKIISGNFCGMTMVQHDAAGEVLFMHRNSHKLTGAPKRLNVNVKSAAVSKAREKLVAKKAKDGYGRLTPKWSEVEAEIAAMAPAPTLEAAEPDGYPDAIIWTHLLSFNSTAARASYVIETYNADPEFPKEQYCYGQRHIGSNPSFYVQEIANLSFAGLETNVRRFAMEAAQIH</sequence>
<keyword evidence="9 12" id="KW-0472">Membrane</keyword>
<dbReference type="GO" id="GO:0000026">
    <property type="term" value="F:alpha-1,2-mannosyltransferase activity"/>
    <property type="evidence" value="ECO:0007669"/>
    <property type="project" value="TreeGrafter"/>
</dbReference>